<dbReference type="Proteomes" id="UP001304300">
    <property type="component" value="Chromosome"/>
</dbReference>
<name>A0AAQ3LEP1_9BACT</name>
<reference evidence="3 4" key="1">
    <citation type="submission" date="2023-10" db="EMBL/GenBank/DDBJ databases">
        <title>Rubellicoccus peritrichatus gen. nov., sp. nov., isolated from an algae of coral reef tank.</title>
        <authorList>
            <person name="Luo J."/>
        </authorList>
    </citation>
    <scope>NUCLEOTIDE SEQUENCE [LARGE SCALE GENOMIC DNA]</scope>
    <source>
        <strain evidence="3 4">CR14</strain>
    </source>
</reference>
<feature type="coiled-coil region" evidence="1">
    <location>
        <begin position="275"/>
        <end position="309"/>
    </location>
</feature>
<evidence type="ECO:0000256" key="1">
    <source>
        <dbReference type="SAM" id="Coils"/>
    </source>
</evidence>
<gene>
    <name evidence="3" type="ORF">RZN69_08895</name>
</gene>
<accession>A0AAQ3LEP1</accession>
<organism evidence="3 4">
    <name type="scientific">Rubellicoccus peritrichatus</name>
    <dbReference type="NCBI Taxonomy" id="3080537"/>
    <lineage>
        <taxon>Bacteria</taxon>
        <taxon>Pseudomonadati</taxon>
        <taxon>Verrucomicrobiota</taxon>
        <taxon>Opitutia</taxon>
        <taxon>Puniceicoccales</taxon>
        <taxon>Cerasicoccaceae</taxon>
        <taxon>Rubellicoccus</taxon>
    </lineage>
</organism>
<protein>
    <submittedName>
        <fullName evidence="3">Uncharacterized protein</fullName>
    </submittedName>
</protein>
<evidence type="ECO:0000313" key="3">
    <source>
        <dbReference type="EMBL" id="WOO43209.1"/>
    </source>
</evidence>
<proteinExistence type="predicted"/>
<dbReference type="RefSeq" id="WP_317835751.1">
    <property type="nucleotide sequence ID" value="NZ_CP136920.1"/>
</dbReference>
<evidence type="ECO:0000313" key="4">
    <source>
        <dbReference type="Proteomes" id="UP001304300"/>
    </source>
</evidence>
<dbReference type="AlphaFoldDB" id="A0AAQ3LEP1"/>
<feature type="signal peptide" evidence="2">
    <location>
        <begin position="1"/>
        <end position="22"/>
    </location>
</feature>
<dbReference type="EMBL" id="CP136920">
    <property type="protein sequence ID" value="WOO43209.1"/>
    <property type="molecule type" value="Genomic_DNA"/>
</dbReference>
<keyword evidence="4" id="KW-1185">Reference proteome</keyword>
<feature type="coiled-coil region" evidence="1">
    <location>
        <begin position="87"/>
        <end position="114"/>
    </location>
</feature>
<evidence type="ECO:0000256" key="2">
    <source>
        <dbReference type="SAM" id="SignalP"/>
    </source>
</evidence>
<keyword evidence="1" id="KW-0175">Coiled coil</keyword>
<sequence>MKSNVFYLFALTLTGFVSHASAEKTPPAAQDSMSALIVEHLTLREARRDELELSIIDLDARIEKRVTSLINMLSRMKDSKESGVKIMSLKESAIEGLTRNMRKLKTESANIERTIYQAPNNENSKDLQRIQKYFDDKIETRLDQLIQLTLTLSDKAAISKPKSGPKEYRRDAIANYKHDKQQQNRATKAEQEVINGVLASVDRLKVEAETLRQRLATITEPELRSVLRQSIDHCEDLITKREEQAYQLITGDRAFVNPTSRKEAVTVEKMIKDVSEDLKNDFTRLQISIQEYLKEIEAISALKDNLARR</sequence>
<keyword evidence="2" id="KW-0732">Signal</keyword>
<dbReference type="KEGG" id="puo:RZN69_08895"/>
<feature type="chain" id="PRO_5042900069" evidence="2">
    <location>
        <begin position="23"/>
        <end position="309"/>
    </location>
</feature>